<evidence type="ECO:0000313" key="24">
    <source>
        <dbReference type="Proteomes" id="UP000664203"/>
    </source>
</evidence>
<comment type="similarity">
    <text evidence="2 19">Belongs to the GHMP kinase family. Mevalonate kinase subfamily.</text>
</comment>
<keyword evidence="15 19" id="KW-1207">Sterol metabolism</keyword>
<evidence type="ECO:0000256" key="15">
    <source>
        <dbReference type="ARBA" id="ARBA00023166"/>
    </source>
</evidence>
<evidence type="ECO:0000256" key="14">
    <source>
        <dbReference type="ARBA" id="ARBA00023098"/>
    </source>
</evidence>
<dbReference type="PROSITE" id="PS00627">
    <property type="entry name" value="GHMP_KINASES_ATP"/>
    <property type="match status" value="1"/>
</dbReference>
<comment type="catalytic activity">
    <reaction evidence="17">
        <text>(R)-mevalonate + ATP = (R)-5-phosphomevalonate + ADP + H(+)</text>
        <dbReference type="Rhea" id="RHEA:17065"/>
        <dbReference type="ChEBI" id="CHEBI:15378"/>
        <dbReference type="ChEBI" id="CHEBI:30616"/>
        <dbReference type="ChEBI" id="CHEBI:36464"/>
        <dbReference type="ChEBI" id="CHEBI:58146"/>
        <dbReference type="ChEBI" id="CHEBI:456216"/>
        <dbReference type="EC" id="2.7.1.36"/>
    </reaction>
    <physiologicalReaction direction="left-to-right" evidence="17">
        <dbReference type="Rhea" id="RHEA:17066"/>
    </physiologicalReaction>
</comment>
<feature type="domain" description="GHMP kinase N-terminal" evidence="21">
    <location>
        <begin position="174"/>
        <end position="249"/>
    </location>
</feature>
<dbReference type="FunFam" id="3.30.70.890:FF:000003">
    <property type="entry name" value="Mevalonate kinase"/>
    <property type="match status" value="1"/>
</dbReference>
<dbReference type="Pfam" id="PF08544">
    <property type="entry name" value="GHMP_kinases_C"/>
    <property type="match status" value="1"/>
</dbReference>
<dbReference type="EC" id="2.7.1.36" evidence="3 19"/>
<keyword evidence="24" id="KW-1185">Reference proteome</keyword>
<keyword evidence="14 19" id="KW-0443">Lipid metabolism</keyword>
<organism evidence="23 24">
    <name type="scientific">Alectoria fallacina</name>
    <dbReference type="NCBI Taxonomy" id="1903189"/>
    <lineage>
        <taxon>Eukaryota</taxon>
        <taxon>Fungi</taxon>
        <taxon>Dikarya</taxon>
        <taxon>Ascomycota</taxon>
        <taxon>Pezizomycotina</taxon>
        <taxon>Lecanoromycetes</taxon>
        <taxon>OSLEUM clade</taxon>
        <taxon>Lecanoromycetidae</taxon>
        <taxon>Lecanorales</taxon>
        <taxon>Lecanorineae</taxon>
        <taxon>Parmeliaceae</taxon>
        <taxon>Alectoria</taxon>
    </lineage>
</organism>
<dbReference type="InterPro" id="IPR020568">
    <property type="entry name" value="Ribosomal_Su5_D2-typ_SF"/>
</dbReference>
<evidence type="ECO:0000256" key="12">
    <source>
        <dbReference type="ARBA" id="ARBA00022955"/>
    </source>
</evidence>
<dbReference type="GO" id="GO:0005524">
    <property type="term" value="F:ATP binding"/>
    <property type="evidence" value="ECO:0007669"/>
    <property type="project" value="UniProtKB-KW"/>
</dbReference>
<dbReference type="GO" id="GO:0004496">
    <property type="term" value="F:mevalonate kinase activity"/>
    <property type="evidence" value="ECO:0007669"/>
    <property type="project" value="UniProtKB-EC"/>
</dbReference>
<name>A0A8H3ERT9_9LECA</name>
<evidence type="ECO:0000256" key="8">
    <source>
        <dbReference type="ARBA" id="ARBA00022741"/>
    </source>
</evidence>
<dbReference type="Proteomes" id="UP000664203">
    <property type="component" value="Unassembled WGS sequence"/>
</dbReference>
<evidence type="ECO:0000256" key="1">
    <source>
        <dbReference type="ARBA" id="ARBA00004496"/>
    </source>
</evidence>
<feature type="domain" description="GHMP kinase C-terminal" evidence="22">
    <location>
        <begin position="339"/>
        <end position="409"/>
    </location>
</feature>
<keyword evidence="9 19" id="KW-0418">Kinase</keyword>
<comment type="pathway">
    <text evidence="18 19">Isoprenoid biosynthesis; isopentenyl diphosphate biosynthesis via mevalonate pathway; isopentenyl diphosphate from (R)-mevalonate: step 1/3.</text>
</comment>
<gene>
    <name evidence="23" type="primary">ERG12</name>
    <name evidence="23" type="ORF">ALECFALPRED_006602</name>
</gene>
<keyword evidence="10 19" id="KW-0067">ATP-binding</keyword>
<keyword evidence="11" id="KW-0460">Magnesium</keyword>
<dbReference type="Gene3D" id="3.30.230.10">
    <property type="match status" value="1"/>
</dbReference>
<evidence type="ECO:0000256" key="2">
    <source>
        <dbReference type="ARBA" id="ARBA00006495"/>
    </source>
</evidence>
<sequence length="481" mass="52041">MNGPLENKMASSNINGKGQPKSSKPRMNRKISSPMNPAFMTSAPGKVIVYGEHAVVHGKAAMAAAISLRSYLLVTTLSKSQRTMSLEFPDIGLSHTWDIDALPWSTFSHPSKKKMYYDLVTTLDPDLIEAMQPHLSDVSPEAKGEHKKIHQAAASAFLYLFLSLGNQSFPGSIYALRSTLPIGAGLGSSASISVCLSSALLLQIRTLAGPHPDQPSEEAELQVERINRWAFVAEMCIHGNPSGVDNTVSSGGKAVLFKREDYTRPPKVIPLRNFPELPLLLVNTKQARSTATEVAKVGALKESLPVITEAILNTIDAVTESAYKLITSGSFSKEDPHTTETLGKLMNVNHGQLVSLGVSHPRLERIRELVDLVGVGWTKLTGAGGGGSTITLLQPDASPKALEELEEKLDAEDFERFETTLGGDGVGVLWPAVLRDEGEEEGGIEIDQQKFLEAEGEAGVESLVGVRGGREKRDGWKFWRV</sequence>
<evidence type="ECO:0000259" key="21">
    <source>
        <dbReference type="Pfam" id="PF00288"/>
    </source>
</evidence>
<dbReference type="AlphaFoldDB" id="A0A8H3ERT9"/>
<evidence type="ECO:0000256" key="16">
    <source>
        <dbReference type="ARBA" id="ARBA00023221"/>
    </source>
</evidence>
<evidence type="ECO:0000256" key="10">
    <source>
        <dbReference type="ARBA" id="ARBA00022840"/>
    </source>
</evidence>
<evidence type="ECO:0000256" key="20">
    <source>
        <dbReference type="SAM" id="MobiDB-lite"/>
    </source>
</evidence>
<evidence type="ECO:0000259" key="22">
    <source>
        <dbReference type="Pfam" id="PF08544"/>
    </source>
</evidence>
<dbReference type="InterPro" id="IPR006204">
    <property type="entry name" value="GHMP_kinase_N_dom"/>
</dbReference>
<dbReference type="Gene3D" id="3.30.70.890">
    <property type="entry name" value="GHMP kinase, C-terminal domain"/>
    <property type="match status" value="1"/>
</dbReference>
<evidence type="ECO:0000256" key="19">
    <source>
        <dbReference type="RuleBase" id="RU363087"/>
    </source>
</evidence>
<dbReference type="OrthoDB" id="1652964at2759"/>
<evidence type="ECO:0000256" key="18">
    <source>
        <dbReference type="ARBA" id="ARBA00029438"/>
    </source>
</evidence>
<dbReference type="Pfam" id="PF00288">
    <property type="entry name" value="GHMP_kinases_N"/>
    <property type="match status" value="1"/>
</dbReference>
<comment type="caution">
    <text evidence="23">The sequence shown here is derived from an EMBL/GenBank/DDBJ whole genome shotgun (WGS) entry which is preliminary data.</text>
</comment>
<dbReference type="PANTHER" id="PTHR43290:SF2">
    <property type="entry name" value="MEVALONATE KINASE"/>
    <property type="match status" value="1"/>
</dbReference>
<dbReference type="SUPFAM" id="SSF54211">
    <property type="entry name" value="Ribosomal protein S5 domain 2-like"/>
    <property type="match status" value="1"/>
</dbReference>
<evidence type="ECO:0000313" key="23">
    <source>
        <dbReference type="EMBL" id="CAF9910458.1"/>
    </source>
</evidence>
<dbReference type="SUPFAM" id="SSF55060">
    <property type="entry name" value="GHMP Kinase, C-terminal domain"/>
    <property type="match status" value="1"/>
</dbReference>
<keyword evidence="6 19" id="KW-0808">Transferase</keyword>
<dbReference type="UniPathway" id="UPA00057">
    <property type="reaction ID" value="UER00098"/>
</dbReference>
<reference evidence="23" key="1">
    <citation type="submission" date="2021-03" db="EMBL/GenBank/DDBJ databases">
        <authorList>
            <person name="Tagirdzhanova G."/>
        </authorList>
    </citation>
    <scope>NUCLEOTIDE SEQUENCE</scope>
</reference>
<keyword evidence="13 19" id="KW-0756">Sterol biosynthesis</keyword>
<evidence type="ECO:0000256" key="5">
    <source>
        <dbReference type="ARBA" id="ARBA00022516"/>
    </source>
</evidence>
<keyword evidence="7" id="KW-0479">Metal-binding</keyword>
<dbReference type="InterPro" id="IPR006205">
    <property type="entry name" value="Mev_gal_kin"/>
</dbReference>
<dbReference type="EMBL" id="CAJPDR010000042">
    <property type="protein sequence ID" value="CAF9910458.1"/>
    <property type="molecule type" value="Genomic_DNA"/>
</dbReference>
<dbReference type="GO" id="GO:0046872">
    <property type="term" value="F:metal ion binding"/>
    <property type="evidence" value="ECO:0007669"/>
    <property type="project" value="UniProtKB-KW"/>
</dbReference>
<keyword evidence="16 19" id="KW-0753">Steroid metabolism</keyword>
<evidence type="ECO:0000256" key="7">
    <source>
        <dbReference type="ARBA" id="ARBA00022723"/>
    </source>
</evidence>
<evidence type="ECO:0000256" key="13">
    <source>
        <dbReference type="ARBA" id="ARBA00023011"/>
    </source>
</evidence>
<dbReference type="PRINTS" id="PR00959">
    <property type="entry name" value="MEVGALKINASE"/>
</dbReference>
<feature type="compositionally biased region" description="Polar residues" evidence="20">
    <location>
        <begin position="9"/>
        <end position="22"/>
    </location>
</feature>
<evidence type="ECO:0000256" key="6">
    <source>
        <dbReference type="ARBA" id="ARBA00022679"/>
    </source>
</evidence>
<evidence type="ECO:0000256" key="17">
    <source>
        <dbReference type="ARBA" id="ARBA00029310"/>
    </source>
</evidence>
<dbReference type="InterPro" id="IPR014721">
    <property type="entry name" value="Ribsml_uS5_D2-typ_fold_subgr"/>
</dbReference>
<dbReference type="GO" id="GO:0006696">
    <property type="term" value="P:ergosterol biosynthetic process"/>
    <property type="evidence" value="ECO:0007669"/>
    <property type="project" value="TreeGrafter"/>
</dbReference>
<proteinExistence type="inferred from homology"/>
<dbReference type="NCBIfam" id="TIGR00549">
    <property type="entry name" value="mevalon_kin"/>
    <property type="match status" value="1"/>
</dbReference>
<evidence type="ECO:0000256" key="9">
    <source>
        <dbReference type="ARBA" id="ARBA00022777"/>
    </source>
</evidence>
<dbReference type="PANTHER" id="PTHR43290">
    <property type="entry name" value="MEVALONATE KINASE"/>
    <property type="match status" value="1"/>
</dbReference>
<keyword evidence="8 19" id="KW-0547">Nucleotide-binding</keyword>
<comment type="subcellular location">
    <subcellularLocation>
        <location evidence="1 19">Cytoplasm</location>
    </subcellularLocation>
</comment>
<dbReference type="InterPro" id="IPR036554">
    <property type="entry name" value="GHMP_kinase_C_sf"/>
</dbReference>
<keyword evidence="4 19" id="KW-0963">Cytoplasm</keyword>
<accession>A0A8H3ERT9</accession>
<feature type="region of interest" description="Disordered" evidence="20">
    <location>
        <begin position="1"/>
        <end position="36"/>
    </location>
</feature>
<dbReference type="InterPro" id="IPR013750">
    <property type="entry name" value="GHMP_kinase_C_dom"/>
</dbReference>
<evidence type="ECO:0000256" key="4">
    <source>
        <dbReference type="ARBA" id="ARBA00022490"/>
    </source>
</evidence>
<evidence type="ECO:0000256" key="11">
    <source>
        <dbReference type="ARBA" id="ARBA00022842"/>
    </source>
</evidence>
<protein>
    <recommendedName>
        <fullName evidence="3 19">Mevalonate kinase</fullName>
        <shortName evidence="19">MK</shortName>
        <ecNumber evidence="3 19">2.7.1.36</ecNumber>
    </recommendedName>
</protein>
<dbReference type="GO" id="GO:0005829">
    <property type="term" value="C:cytosol"/>
    <property type="evidence" value="ECO:0007669"/>
    <property type="project" value="TreeGrafter"/>
</dbReference>
<dbReference type="InterPro" id="IPR006203">
    <property type="entry name" value="GHMP_knse_ATP-bd_CS"/>
</dbReference>
<dbReference type="GO" id="GO:0019287">
    <property type="term" value="P:isopentenyl diphosphate biosynthetic process, mevalonate pathway"/>
    <property type="evidence" value="ECO:0007669"/>
    <property type="project" value="UniProtKB-UniPathway"/>
</dbReference>
<comment type="function">
    <text evidence="19">Mevalonate kinase; part of the second module of ergosterol biosynthesis pathway that includes the middle steps of the pathway. The second module is carried out in the vacuole and involves the formation of farnesyl diphosphate, which is also an important intermediate in the biosynthesis of ubiquinone, dolichol, heme and prenylated proteins.</text>
</comment>
<keyword evidence="5 19" id="KW-0444">Lipid biosynthesis</keyword>
<dbReference type="FunFam" id="3.30.230.10:FF:000027">
    <property type="entry name" value="Mevalonate kinase"/>
    <property type="match status" value="1"/>
</dbReference>
<keyword evidence="12 19" id="KW-0752">Steroid biosynthesis</keyword>
<evidence type="ECO:0000256" key="3">
    <source>
        <dbReference type="ARBA" id="ARBA00012103"/>
    </source>
</evidence>